<keyword evidence="3" id="KW-1185">Reference proteome</keyword>
<comment type="caution">
    <text evidence="2">The sequence shown here is derived from an EMBL/GenBank/DDBJ whole genome shotgun (WGS) entry which is preliminary data.</text>
</comment>
<keyword evidence="1" id="KW-0472">Membrane</keyword>
<sequence length="156" mass="17639">MFWELIATILAGFMAAGIALSFRLLFKKLPRWIVPAAAGLGMLGFQIYSEYTWFDHTRSRLPDGVSVVATHADPAFYKPWSYFRAPILHFVAVEPSENAEAGNVKRANLYFFERRMAAHHAPILVDCQSKLQSDFSQSPNWGQTPMTEDIVRAVCQ</sequence>
<evidence type="ECO:0000313" key="2">
    <source>
        <dbReference type="EMBL" id="KDN25048.1"/>
    </source>
</evidence>
<keyword evidence="1" id="KW-0812">Transmembrane</keyword>
<dbReference type="GeneID" id="301975897"/>
<name>A0A066ULF5_9GAMM</name>
<dbReference type="EMBL" id="AOMT01000023">
    <property type="protein sequence ID" value="KDN25048.1"/>
    <property type="molecule type" value="Genomic_DNA"/>
</dbReference>
<dbReference type="OrthoDB" id="8601734at2"/>
<dbReference type="Proteomes" id="UP000035860">
    <property type="component" value="Unassembled WGS sequence"/>
</dbReference>
<protein>
    <submittedName>
        <fullName evidence="2">Uncharacterized protein</fullName>
    </submittedName>
</protein>
<dbReference type="AlphaFoldDB" id="A0A066ULF5"/>
<dbReference type="RefSeq" id="WP_036365464.1">
    <property type="nucleotide sequence ID" value="NZ_AOMT01000023.1"/>
</dbReference>
<evidence type="ECO:0000256" key="1">
    <source>
        <dbReference type="SAM" id="Phobius"/>
    </source>
</evidence>
<dbReference type="eggNOG" id="ENOG5032P1D">
    <property type="taxonomic scope" value="Bacteria"/>
</dbReference>
<accession>A0A066ULF5</accession>
<organism evidence="2 3">
    <name type="scientific">Moraxella bovoculi 237</name>
    <dbReference type="NCBI Taxonomy" id="743974"/>
    <lineage>
        <taxon>Bacteria</taxon>
        <taxon>Pseudomonadati</taxon>
        <taxon>Pseudomonadota</taxon>
        <taxon>Gammaproteobacteria</taxon>
        <taxon>Moraxellales</taxon>
        <taxon>Moraxellaceae</taxon>
        <taxon>Moraxella</taxon>
    </lineage>
</organism>
<keyword evidence="1" id="KW-1133">Transmembrane helix</keyword>
<proteinExistence type="predicted"/>
<reference evidence="2 3" key="1">
    <citation type="journal article" date="2014" name="Genome Announc.">
        <title>Draft Genome Sequence of Moraxella bovoculi Strain 237T (ATCC BAA-1259T) Isolated from a Calf with Infectious Bovine Keratoconjunctivitis.</title>
        <authorList>
            <person name="Calcutt M.J."/>
            <person name="Foecking M.F."/>
            <person name="Martin N.T."/>
            <person name="Mhlanga-Mutangadura T."/>
            <person name="Reilly T.J."/>
        </authorList>
    </citation>
    <scope>NUCLEOTIDE SEQUENCE [LARGE SCALE GENOMIC DNA]</scope>
    <source>
        <strain evidence="2 3">237</strain>
    </source>
</reference>
<gene>
    <name evidence="2" type="ORF">MBO_05912</name>
</gene>
<evidence type="ECO:0000313" key="3">
    <source>
        <dbReference type="Proteomes" id="UP000035860"/>
    </source>
</evidence>
<feature type="transmembrane region" description="Helical" evidence="1">
    <location>
        <begin position="6"/>
        <end position="26"/>
    </location>
</feature>